<dbReference type="EMBL" id="JBDFQZ010000002">
    <property type="protein sequence ID" value="KAK9750761.1"/>
    <property type="molecule type" value="Genomic_DNA"/>
</dbReference>
<sequence length="211" mass="24037">MKNRVTKYKCTKTFHFKRCKCKAKHRHMKLPDELWVEILSKLPIKSLVKTRIVSSSWNLMASHISNKTRHLPQCGLLLGSPNIYLCLKTKTITYSQLEDPSDDVVFDSGYEDGCLGGLSFNFSVLLEVEPLNPDSREVYLIFSIVHRGLQLIVLDNGAHHVHNPATNEVFVIPKSRNVEKFGIEKDPSLVIRAFEGLGVEYSGFTVVRFFK</sequence>
<evidence type="ECO:0000259" key="1">
    <source>
        <dbReference type="PROSITE" id="PS50181"/>
    </source>
</evidence>
<keyword evidence="3" id="KW-1185">Reference proteome</keyword>
<proteinExistence type="predicted"/>
<protein>
    <recommendedName>
        <fullName evidence="1">F-box domain-containing protein</fullName>
    </recommendedName>
</protein>
<dbReference type="SMART" id="SM00256">
    <property type="entry name" value="FBOX"/>
    <property type="match status" value="1"/>
</dbReference>
<dbReference type="InterPro" id="IPR036047">
    <property type="entry name" value="F-box-like_dom_sf"/>
</dbReference>
<dbReference type="AlphaFoldDB" id="A0AAW1MWT9"/>
<dbReference type="SUPFAM" id="SSF81383">
    <property type="entry name" value="F-box domain"/>
    <property type="match status" value="1"/>
</dbReference>
<dbReference type="Gene3D" id="1.20.1280.50">
    <property type="match status" value="1"/>
</dbReference>
<evidence type="ECO:0000313" key="3">
    <source>
        <dbReference type="Proteomes" id="UP001443914"/>
    </source>
</evidence>
<comment type="caution">
    <text evidence="2">The sequence shown here is derived from an EMBL/GenBank/DDBJ whole genome shotgun (WGS) entry which is preliminary data.</text>
</comment>
<name>A0AAW1MWT9_SAPOF</name>
<dbReference type="Pfam" id="PF00646">
    <property type="entry name" value="F-box"/>
    <property type="match status" value="1"/>
</dbReference>
<dbReference type="PROSITE" id="PS50181">
    <property type="entry name" value="FBOX"/>
    <property type="match status" value="1"/>
</dbReference>
<dbReference type="InterPro" id="IPR001810">
    <property type="entry name" value="F-box_dom"/>
</dbReference>
<reference evidence="2" key="1">
    <citation type="submission" date="2024-03" db="EMBL/GenBank/DDBJ databases">
        <title>WGS assembly of Saponaria officinalis var. Norfolk2.</title>
        <authorList>
            <person name="Jenkins J."/>
            <person name="Shu S."/>
            <person name="Grimwood J."/>
            <person name="Barry K."/>
            <person name="Goodstein D."/>
            <person name="Schmutz J."/>
            <person name="Leebens-Mack J."/>
            <person name="Osbourn A."/>
        </authorList>
    </citation>
    <scope>NUCLEOTIDE SEQUENCE [LARGE SCALE GENOMIC DNA]</scope>
    <source>
        <strain evidence="2">JIC</strain>
    </source>
</reference>
<dbReference type="PANTHER" id="PTHR31672">
    <property type="entry name" value="BNACNNG10540D PROTEIN"/>
    <property type="match status" value="1"/>
</dbReference>
<feature type="domain" description="F-box" evidence="1">
    <location>
        <begin position="24"/>
        <end position="71"/>
    </location>
</feature>
<accession>A0AAW1MWT9</accession>
<organism evidence="2 3">
    <name type="scientific">Saponaria officinalis</name>
    <name type="common">Common soapwort</name>
    <name type="synonym">Lychnis saponaria</name>
    <dbReference type="NCBI Taxonomy" id="3572"/>
    <lineage>
        <taxon>Eukaryota</taxon>
        <taxon>Viridiplantae</taxon>
        <taxon>Streptophyta</taxon>
        <taxon>Embryophyta</taxon>
        <taxon>Tracheophyta</taxon>
        <taxon>Spermatophyta</taxon>
        <taxon>Magnoliopsida</taxon>
        <taxon>eudicotyledons</taxon>
        <taxon>Gunneridae</taxon>
        <taxon>Pentapetalae</taxon>
        <taxon>Caryophyllales</taxon>
        <taxon>Caryophyllaceae</taxon>
        <taxon>Caryophylleae</taxon>
        <taxon>Saponaria</taxon>
    </lineage>
</organism>
<gene>
    <name evidence="2" type="ORF">RND81_02G219800</name>
</gene>
<dbReference type="InterPro" id="IPR050796">
    <property type="entry name" value="SCF_F-box_component"/>
</dbReference>
<dbReference type="Proteomes" id="UP001443914">
    <property type="component" value="Unassembled WGS sequence"/>
</dbReference>
<evidence type="ECO:0000313" key="2">
    <source>
        <dbReference type="EMBL" id="KAK9750761.1"/>
    </source>
</evidence>